<dbReference type="PANTHER" id="PTHR39199">
    <property type="entry name" value="BLR5128 PROTEIN"/>
    <property type="match status" value="1"/>
</dbReference>
<reference evidence="2" key="1">
    <citation type="submission" date="2024-06" db="EMBL/GenBank/DDBJ databases">
        <title>Mesorhizobium karijinii sp. nov., a symbiont of the iconic Swainsona formosa from arid Australia.</title>
        <authorList>
            <person name="Hill Y.J."/>
            <person name="Watkin E.L.J."/>
            <person name="O'Hara G.W."/>
            <person name="Terpolilli J."/>
            <person name="Tye M.L."/>
            <person name="Kohlmeier M.G."/>
        </authorList>
    </citation>
    <scope>NUCLEOTIDE SEQUENCE</scope>
    <source>
        <strain evidence="2">WSM2240</strain>
    </source>
</reference>
<dbReference type="Pfam" id="PF10000">
    <property type="entry name" value="ACT_3"/>
    <property type="match status" value="1"/>
</dbReference>
<accession>A0AAU8CYB2</accession>
<evidence type="ECO:0000313" key="2">
    <source>
        <dbReference type="EMBL" id="XCG50956.1"/>
    </source>
</evidence>
<dbReference type="InterPro" id="IPR018717">
    <property type="entry name" value="DUF2241"/>
</dbReference>
<dbReference type="AlphaFoldDB" id="A0AAU8CYB2"/>
<dbReference type="InterPro" id="IPR045865">
    <property type="entry name" value="ACT-like_dom_sf"/>
</dbReference>
<feature type="domain" description="DUF2241" evidence="1">
    <location>
        <begin position="2"/>
        <end position="72"/>
    </location>
</feature>
<name>A0AAU8CYB2_9HYPH</name>
<dbReference type="PANTHER" id="PTHR39199:SF1">
    <property type="entry name" value="BLR5128 PROTEIN"/>
    <property type="match status" value="1"/>
</dbReference>
<proteinExistence type="predicted"/>
<dbReference type="Gene3D" id="3.30.2130.10">
    <property type="entry name" value="VC0802-like"/>
    <property type="match status" value="1"/>
</dbReference>
<evidence type="ECO:0000259" key="1">
    <source>
        <dbReference type="Pfam" id="PF10000"/>
    </source>
</evidence>
<dbReference type="RefSeq" id="WP_353641533.1">
    <property type="nucleotide sequence ID" value="NZ_CP159253.1"/>
</dbReference>
<organism evidence="2">
    <name type="scientific">Mesorhizobium sp. WSM2240</name>
    <dbReference type="NCBI Taxonomy" id="3228851"/>
    <lineage>
        <taxon>Bacteria</taxon>
        <taxon>Pseudomonadati</taxon>
        <taxon>Pseudomonadota</taxon>
        <taxon>Alphaproteobacteria</taxon>
        <taxon>Hyphomicrobiales</taxon>
        <taxon>Phyllobacteriaceae</taxon>
        <taxon>Mesorhizobium</taxon>
    </lineage>
</organism>
<gene>
    <name evidence="2" type="ORF">ABVK50_10950</name>
</gene>
<sequence>MTGVNDLQQLLAGMEPELHDGEFVFCTVANGNIADLARLDPLGMFREAEGLTLILRREIAEQERLAGAAPMRMITLAVHSSLEAVGLTAAFSARLAREGIAANVVAAFHHDHIFVPAADAAKALAALKALQSESAENVRK</sequence>
<dbReference type="SUPFAM" id="SSF55021">
    <property type="entry name" value="ACT-like"/>
    <property type="match status" value="2"/>
</dbReference>
<protein>
    <submittedName>
        <fullName evidence="2">ACT domain-containing protein</fullName>
    </submittedName>
</protein>
<dbReference type="EMBL" id="CP159253">
    <property type="protein sequence ID" value="XCG50956.1"/>
    <property type="molecule type" value="Genomic_DNA"/>
</dbReference>